<accession>X1JXN7</accession>
<dbReference type="Pfam" id="PF00871">
    <property type="entry name" value="Acetate_kinase"/>
    <property type="match status" value="1"/>
</dbReference>
<keyword evidence="1" id="KW-0808">Transferase</keyword>
<dbReference type="PANTHER" id="PTHR21060">
    <property type="entry name" value="ACETATE KINASE"/>
    <property type="match status" value="1"/>
</dbReference>
<evidence type="ECO:0008006" key="6">
    <source>
        <dbReference type="Google" id="ProtNLM"/>
    </source>
</evidence>
<name>X1JXN7_9ZZZZ</name>
<dbReference type="EMBL" id="BARU01043593">
    <property type="protein sequence ID" value="GAH83009.1"/>
    <property type="molecule type" value="Genomic_DNA"/>
</dbReference>
<organism evidence="5">
    <name type="scientific">marine sediment metagenome</name>
    <dbReference type="NCBI Taxonomy" id="412755"/>
    <lineage>
        <taxon>unclassified sequences</taxon>
        <taxon>metagenomes</taxon>
        <taxon>ecological metagenomes</taxon>
    </lineage>
</organism>
<evidence type="ECO:0000256" key="1">
    <source>
        <dbReference type="ARBA" id="ARBA00022679"/>
    </source>
</evidence>
<reference evidence="5" key="1">
    <citation type="journal article" date="2014" name="Front. Microbiol.">
        <title>High frequency of phylogenetically diverse reductive dehalogenase-homologous genes in deep subseafloor sedimentary metagenomes.</title>
        <authorList>
            <person name="Kawai M."/>
            <person name="Futagami T."/>
            <person name="Toyoda A."/>
            <person name="Takaki Y."/>
            <person name="Nishi S."/>
            <person name="Hori S."/>
            <person name="Arai W."/>
            <person name="Tsubouchi T."/>
            <person name="Morono Y."/>
            <person name="Uchiyama I."/>
            <person name="Ito T."/>
            <person name="Fujiyama A."/>
            <person name="Inagaki F."/>
            <person name="Takami H."/>
        </authorList>
    </citation>
    <scope>NUCLEOTIDE SEQUENCE</scope>
    <source>
        <strain evidence="5">Expedition CK06-06</strain>
    </source>
</reference>
<proteinExistence type="predicted"/>
<evidence type="ECO:0000313" key="5">
    <source>
        <dbReference type="EMBL" id="GAH83009.1"/>
    </source>
</evidence>
<dbReference type="GO" id="GO:0006083">
    <property type="term" value="P:acetate metabolic process"/>
    <property type="evidence" value="ECO:0007669"/>
    <property type="project" value="TreeGrafter"/>
</dbReference>
<dbReference type="AlphaFoldDB" id="X1JXN7"/>
<protein>
    <recommendedName>
        <fullName evidence="6">Butyrate kinase</fullName>
    </recommendedName>
</protein>
<keyword evidence="4" id="KW-0067">ATP-binding</keyword>
<dbReference type="InterPro" id="IPR000890">
    <property type="entry name" value="Aliphatic_acid_kin_short-chain"/>
</dbReference>
<dbReference type="GO" id="GO:0008776">
    <property type="term" value="F:acetate kinase activity"/>
    <property type="evidence" value="ECO:0007669"/>
    <property type="project" value="TreeGrafter"/>
</dbReference>
<gene>
    <name evidence="5" type="ORF">S03H2_66717</name>
</gene>
<dbReference type="SUPFAM" id="SSF53067">
    <property type="entry name" value="Actin-like ATPase domain"/>
    <property type="match status" value="1"/>
</dbReference>
<evidence type="ECO:0000256" key="3">
    <source>
        <dbReference type="ARBA" id="ARBA00022777"/>
    </source>
</evidence>
<keyword evidence="2" id="KW-0547">Nucleotide-binding</keyword>
<evidence type="ECO:0000256" key="4">
    <source>
        <dbReference type="ARBA" id="ARBA00022840"/>
    </source>
</evidence>
<keyword evidence="3" id="KW-0418">Kinase</keyword>
<dbReference type="PANTHER" id="PTHR21060:SF15">
    <property type="entry name" value="ACETATE KINASE-RELATED"/>
    <property type="match status" value="1"/>
</dbReference>
<dbReference type="Gene3D" id="3.30.420.40">
    <property type="match status" value="1"/>
</dbReference>
<dbReference type="GO" id="GO:0005524">
    <property type="term" value="F:ATP binding"/>
    <property type="evidence" value="ECO:0007669"/>
    <property type="project" value="UniProtKB-KW"/>
</dbReference>
<feature type="non-terminal residue" evidence="5">
    <location>
        <position position="1"/>
    </location>
</feature>
<sequence>PTLDLINFSLKECLSPGKILSLLTQQGGFYSYFKSRDLKYIEKLYYRDLNAELIVKAYVYNIVKNICSFLPIFKGKIDAVIFTGGVCYSQLIRKLLMEQISFLGKIIWYPGEFEMESLSQNVILALKGEIPINEY</sequence>
<comment type="caution">
    <text evidence="5">The sequence shown here is derived from an EMBL/GenBank/DDBJ whole genome shotgun (WGS) entry which is preliminary data.</text>
</comment>
<evidence type="ECO:0000256" key="2">
    <source>
        <dbReference type="ARBA" id="ARBA00022741"/>
    </source>
</evidence>
<dbReference type="InterPro" id="IPR043129">
    <property type="entry name" value="ATPase_NBD"/>
</dbReference>